<keyword evidence="5" id="KW-0479">Metal-binding</keyword>
<name>A0A090KW66_STRRB</name>
<gene>
    <name evidence="7 9 10" type="ORF">SRAE_X000185600</name>
</gene>
<proteinExistence type="inferred from homology"/>
<accession>A0A090KW66</accession>
<evidence type="ECO:0000313" key="8">
    <source>
        <dbReference type="Proteomes" id="UP000035682"/>
    </source>
</evidence>
<dbReference type="InterPro" id="IPR001382">
    <property type="entry name" value="Glyco_hydro_47"/>
</dbReference>
<keyword evidence="4" id="KW-0325">Glycoprotein</keyword>
<reference evidence="9" key="3">
    <citation type="submission" date="2020-12" db="UniProtKB">
        <authorList>
            <consortium name="WormBaseParasite"/>
        </authorList>
    </citation>
    <scope>IDENTIFICATION</scope>
</reference>
<dbReference type="PRINTS" id="PR00747">
    <property type="entry name" value="GLYHDRLASE47"/>
</dbReference>
<feature type="binding site" evidence="5">
    <location>
        <position position="449"/>
    </location>
    <ligand>
        <name>Ca(2+)</name>
        <dbReference type="ChEBI" id="CHEBI:29108"/>
    </ligand>
</feature>
<dbReference type="GO" id="GO:1904380">
    <property type="term" value="P:endoplasmic reticulum mannose trimming"/>
    <property type="evidence" value="ECO:0007669"/>
    <property type="project" value="InterPro"/>
</dbReference>
<dbReference type="GO" id="GO:0005975">
    <property type="term" value="P:carbohydrate metabolic process"/>
    <property type="evidence" value="ECO:0007669"/>
    <property type="project" value="InterPro"/>
</dbReference>
<dbReference type="GeneID" id="36384927"/>
<dbReference type="GO" id="GO:0044322">
    <property type="term" value="C:endoplasmic reticulum quality control compartment"/>
    <property type="evidence" value="ECO:0007669"/>
    <property type="project" value="GOC"/>
</dbReference>
<dbReference type="GO" id="GO:0016020">
    <property type="term" value="C:membrane"/>
    <property type="evidence" value="ECO:0007669"/>
    <property type="project" value="InterPro"/>
</dbReference>
<dbReference type="CTD" id="36384927"/>
<dbReference type="WBParaSite" id="SRAE_X000185600.1">
    <property type="protein sequence ID" value="SRAE_X000185600.1"/>
    <property type="gene ID" value="WBGene00267433"/>
</dbReference>
<evidence type="ECO:0000256" key="3">
    <source>
        <dbReference type="ARBA" id="ARBA00022824"/>
    </source>
</evidence>
<keyword evidence="8" id="KW-1185">Reference proteome</keyword>
<comment type="similarity">
    <text evidence="2 6">Belongs to the glycosyl hydrolase 47 family.</text>
</comment>
<evidence type="ECO:0000256" key="4">
    <source>
        <dbReference type="ARBA" id="ARBA00023180"/>
    </source>
</evidence>
<comment type="cofactor">
    <cofactor evidence="5">
        <name>Ca(2+)</name>
        <dbReference type="ChEBI" id="CHEBI:29108"/>
    </cofactor>
</comment>
<comment type="subcellular location">
    <subcellularLocation>
        <location evidence="1">Endoplasmic reticulum</location>
    </subcellularLocation>
</comment>
<evidence type="ECO:0000313" key="9">
    <source>
        <dbReference type="WBParaSite" id="SRAE_X000185600.1"/>
    </source>
</evidence>
<dbReference type="EMBL" id="LN609397">
    <property type="protein sequence ID" value="CEF60116.1"/>
    <property type="molecule type" value="Genomic_DNA"/>
</dbReference>
<organism evidence="7">
    <name type="scientific">Strongyloides ratti</name>
    <name type="common">Parasitic roundworm</name>
    <dbReference type="NCBI Taxonomy" id="34506"/>
    <lineage>
        <taxon>Eukaryota</taxon>
        <taxon>Metazoa</taxon>
        <taxon>Ecdysozoa</taxon>
        <taxon>Nematoda</taxon>
        <taxon>Chromadorea</taxon>
        <taxon>Rhabditida</taxon>
        <taxon>Tylenchina</taxon>
        <taxon>Panagrolaimomorpha</taxon>
        <taxon>Strongyloidoidea</taxon>
        <taxon>Strongyloididae</taxon>
        <taxon>Strongyloides</taxon>
    </lineage>
</organism>
<evidence type="ECO:0000256" key="2">
    <source>
        <dbReference type="ARBA" id="ARBA00007658"/>
    </source>
</evidence>
<dbReference type="GO" id="GO:0004571">
    <property type="term" value="F:mannosyl-oligosaccharide 1,2-alpha-mannosidase activity"/>
    <property type="evidence" value="ECO:0007669"/>
    <property type="project" value="InterPro"/>
</dbReference>
<evidence type="ECO:0000313" key="7">
    <source>
        <dbReference type="EMBL" id="CEF60116.1"/>
    </source>
</evidence>
<evidence type="ECO:0000256" key="5">
    <source>
        <dbReference type="PIRSR" id="PIRSR601382-2"/>
    </source>
</evidence>
<dbReference type="InterPro" id="IPR036026">
    <property type="entry name" value="Seven-hairpin_glycosidases"/>
</dbReference>
<dbReference type="SUPFAM" id="SSF48225">
    <property type="entry name" value="Seven-hairpin glycosidases"/>
    <property type="match status" value="1"/>
</dbReference>
<dbReference type="WormBase" id="SRAE_X000185600">
    <property type="protein sequence ID" value="SRP10110"/>
    <property type="gene ID" value="WBGene00267433"/>
</dbReference>
<dbReference type="PANTHER" id="PTHR45679">
    <property type="entry name" value="ER DEGRADATION-ENHANCING ALPHA-MANNOSIDASE-LIKE PROTEIN 2"/>
    <property type="match status" value="1"/>
</dbReference>
<reference evidence="7" key="1">
    <citation type="submission" date="2014-09" db="EMBL/GenBank/DDBJ databases">
        <authorList>
            <person name="Aslett A.Martin."/>
        </authorList>
    </citation>
    <scope>NUCLEOTIDE SEQUENCE</scope>
    <source>
        <strain evidence="7">ED321 Heterogonic</strain>
    </source>
</reference>
<dbReference type="OMA" id="EEFWRMF"/>
<dbReference type="Pfam" id="PF01532">
    <property type="entry name" value="Glyco_hydro_47"/>
    <property type="match status" value="1"/>
</dbReference>
<dbReference type="GO" id="GO:0005509">
    <property type="term" value="F:calcium ion binding"/>
    <property type="evidence" value="ECO:0007669"/>
    <property type="project" value="InterPro"/>
</dbReference>
<keyword evidence="5" id="KW-0106">Calcium</keyword>
<dbReference type="Gene3D" id="1.50.10.10">
    <property type="match status" value="1"/>
</dbReference>
<dbReference type="PANTHER" id="PTHR45679:SF5">
    <property type="entry name" value="ER DEGRADATION-ENHANCING ALPHA-MANNOSIDASE-LIKE PROTEIN 1"/>
    <property type="match status" value="1"/>
</dbReference>
<evidence type="ECO:0000313" key="10">
    <source>
        <dbReference type="WormBase" id="SRAE_X000185600"/>
    </source>
</evidence>
<evidence type="ECO:0000256" key="1">
    <source>
        <dbReference type="ARBA" id="ARBA00004240"/>
    </source>
</evidence>
<sequence>MFLIISIESNNVKLYKKFKVELLTDEEIEEARLQTKEMFKFGFDNYKKYAYPLDELNPIYCSGRGPDYKNPNNLNINDVLGNYSLTLIDSLTTLAVLDERDEFYASVEKVFEATIRIIGSLLSTHLLLTGENSYMGNWKMDGYNNSLLLMAKDLADRLKPAFYNTNTGISYPRVNLINGVLKNTIEEANTAGATSLIVEFGMLSKLLNDKSYEMLARRNLREIWNRRDNNTGLTGNTINIMDGKWLGKMHGLGAEEEDILIFKIAKESISTFIRKGREKCFSGSGEAPMFVNVDMRDGSIINTWIDALQASYAGVLVLNGEVEEAVCQHALYYAIWKKYDMVPERFNWNTSYPDVAFYLLRPEFIESTYLLYQATKNPFYLSVGRDILDSLNLYTRVACGFASVHNVFYKTLEDRMESFFLAETLKYLYLLFDRDNLVNRNAEKLIFTTEGHILPVLQKYQKSNVNLENNFDNHMCQVNQINLFEDSLPMPKEKMFEYFDIVGL</sequence>
<dbReference type="AlphaFoldDB" id="A0A090KW66"/>
<protein>
    <recommendedName>
        <fullName evidence="6">alpha-1,2-Mannosidase</fullName>
        <ecNumber evidence="6">3.2.1.-</ecNumber>
    </recommendedName>
</protein>
<dbReference type="RefSeq" id="XP_024499326.1">
    <property type="nucleotide sequence ID" value="XM_024653684.1"/>
</dbReference>
<keyword evidence="3" id="KW-0256">Endoplasmic reticulum</keyword>
<dbReference type="EC" id="3.2.1.-" evidence="6"/>
<dbReference type="OrthoDB" id="8118055at2759"/>
<dbReference type="InterPro" id="IPR012341">
    <property type="entry name" value="6hp_glycosidase-like_sf"/>
</dbReference>
<dbReference type="Proteomes" id="UP000035682">
    <property type="component" value="Unplaced"/>
</dbReference>
<evidence type="ECO:0000256" key="6">
    <source>
        <dbReference type="RuleBase" id="RU361193"/>
    </source>
</evidence>
<keyword evidence="6" id="KW-0378">Hydrolase</keyword>
<keyword evidence="6" id="KW-0326">Glycosidase</keyword>
<reference evidence="8" key="2">
    <citation type="submission" date="2014-09" db="EMBL/GenBank/DDBJ databases">
        <authorList>
            <person name="Martin A.A."/>
        </authorList>
    </citation>
    <scope>NUCLEOTIDE SEQUENCE</scope>
    <source>
        <strain evidence="8">ED321</strain>
    </source>
</reference>
<dbReference type="InterPro" id="IPR044674">
    <property type="entry name" value="EDEM1/2/3"/>
</dbReference>